<keyword evidence="3" id="KW-1185">Reference proteome</keyword>
<proteinExistence type="predicted"/>
<reference evidence="2" key="1">
    <citation type="journal article" date="2023" name="Science">
        <title>Genome structures resolve the early diversification of teleost fishes.</title>
        <authorList>
            <person name="Parey E."/>
            <person name="Louis A."/>
            <person name="Montfort J."/>
            <person name="Bouchez O."/>
            <person name="Roques C."/>
            <person name="Iampietro C."/>
            <person name="Lluch J."/>
            <person name="Castinel A."/>
            <person name="Donnadieu C."/>
            <person name="Desvignes T."/>
            <person name="Floi Bucao C."/>
            <person name="Jouanno E."/>
            <person name="Wen M."/>
            <person name="Mejri S."/>
            <person name="Dirks R."/>
            <person name="Jansen H."/>
            <person name="Henkel C."/>
            <person name="Chen W.J."/>
            <person name="Zahm M."/>
            <person name="Cabau C."/>
            <person name="Klopp C."/>
            <person name="Thompson A.W."/>
            <person name="Robinson-Rechavi M."/>
            <person name="Braasch I."/>
            <person name="Lecointre G."/>
            <person name="Bobe J."/>
            <person name="Postlethwait J.H."/>
            <person name="Berthelot C."/>
            <person name="Roest Crollius H."/>
            <person name="Guiguen Y."/>
        </authorList>
    </citation>
    <scope>NUCLEOTIDE SEQUENCE</scope>
    <source>
        <strain evidence="2">WJC10195</strain>
    </source>
</reference>
<organism evidence="2 3">
    <name type="scientific">Synaphobranchus kaupii</name>
    <name type="common">Kaup's arrowtooth eel</name>
    <dbReference type="NCBI Taxonomy" id="118154"/>
    <lineage>
        <taxon>Eukaryota</taxon>
        <taxon>Metazoa</taxon>
        <taxon>Chordata</taxon>
        <taxon>Craniata</taxon>
        <taxon>Vertebrata</taxon>
        <taxon>Euteleostomi</taxon>
        <taxon>Actinopterygii</taxon>
        <taxon>Neopterygii</taxon>
        <taxon>Teleostei</taxon>
        <taxon>Anguilliformes</taxon>
        <taxon>Synaphobranchidae</taxon>
        <taxon>Synaphobranchus</taxon>
    </lineage>
</organism>
<feature type="compositionally biased region" description="Basic and acidic residues" evidence="1">
    <location>
        <begin position="100"/>
        <end position="113"/>
    </location>
</feature>
<protein>
    <submittedName>
        <fullName evidence="2">Uncharacterized protein</fullName>
    </submittedName>
</protein>
<dbReference type="Proteomes" id="UP001152622">
    <property type="component" value="Chromosome 6"/>
</dbReference>
<dbReference type="EMBL" id="JAINUF010000006">
    <property type="protein sequence ID" value="KAJ8356151.1"/>
    <property type="molecule type" value="Genomic_DNA"/>
</dbReference>
<dbReference type="AlphaFoldDB" id="A0A9Q1FDE5"/>
<evidence type="ECO:0000313" key="3">
    <source>
        <dbReference type="Proteomes" id="UP001152622"/>
    </source>
</evidence>
<evidence type="ECO:0000313" key="2">
    <source>
        <dbReference type="EMBL" id="KAJ8356151.1"/>
    </source>
</evidence>
<name>A0A9Q1FDE5_SYNKA</name>
<gene>
    <name evidence="2" type="ORF">SKAU_G00189450</name>
</gene>
<sequence length="137" mass="14787">MRRLSASGPAPRTPRRSVKRTASVVRGGGKREMSRLGRGASRLESAERLGAPPLTDPYCSCSSSQSNCYHRPVMHTIPQGGGEIPSVCSEHTRCKRPKVERRGETAAGRERPDGGYANEPRNDSAGRGSIKNSCLKP</sequence>
<comment type="caution">
    <text evidence="2">The sequence shown here is derived from an EMBL/GenBank/DDBJ whole genome shotgun (WGS) entry which is preliminary data.</text>
</comment>
<feature type="region of interest" description="Disordered" evidence="1">
    <location>
        <begin position="1"/>
        <end position="54"/>
    </location>
</feature>
<evidence type="ECO:0000256" key="1">
    <source>
        <dbReference type="SAM" id="MobiDB-lite"/>
    </source>
</evidence>
<feature type="region of interest" description="Disordered" evidence="1">
    <location>
        <begin position="81"/>
        <end position="137"/>
    </location>
</feature>
<accession>A0A9Q1FDE5</accession>